<dbReference type="SUPFAM" id="SSF55821">
    <property type="entry name" value="YrdC/RibB"/>
    <property type="match status" value="1"/>
</dbReference>
<dbReference type="Pfam" id="PF17788">
    <property type="entry name" value="HypF_C"/>
    <property type="match status" value="1"/>
</dbReference>
<dbReference type="Gene3D" id="3.90.870.50">
    <property type="match status" value="1"/>
</dbReference>
<dbReference type="Pfam" id="PF07503">
    <property type="entry name" value="zf-HYPF"/>
    <property type="match status" value="2"/>
</dbReference>
<dbReference type="InterPro" id="IPR011125">
    <property type="entry name" value="Znf_HypF"/>
</dbReference>
<feature type="active site" evidence="9">
    <location>
        <position position="19"/>
    </location>
</feature>
<protein>
    <recommendedName>
        <fullName evidence="8">Carbamoyltransferase</fullName>
        <ecNumber evidence="8">6.2.-.-</ecNumber>
    </recommendedName>
</protein>
<dbReference type="RefSeq" id="WP_011761966.1">
    <property type="nucleotide sequence ID" value="NC_008701.1"/>
</dbReference>
<dbReference type="PROSITE" id="PS51160">
    <property type="entry name" value="ACYLPHOSPHATASE_3"/>
    <property type="match status" value="1"/>
</dbReference>
<dbReference type="InterPro" id="IPR036046">
    <property type="entry name" value="Acylphosphatase-like_dom_sf"/>
</dbReference>
<comment type="catalytic activity">
    <reaction evidence="9">
        <text>an acyl phosphate + H2O = a carboxylate + phosphate + H(+)</text>
        <dbReference type="Rhea" id="RHEA:14965"/>
        <dbReference type="ChEBI" id="CHEBI:15377"/>
        <dbReference type="ChEBI" id="CHEBI:15378"/>
        <dbReference type="ChEBI" id="CHEBI:29067"/>
        <dbReference type="ChEBI" id="CHEBI:43474"/>
        <dbReference type="ChEBI" id="CHEBI:59918"/>
        <dbReference type="EC" id="3.6.1.7"/>
    </reaction>
</comment>
<dbReference type="InterPro" id="IPR017945">
    <property type="entry name" value="DHBP_synth_RibB-like_a/b_dom"/>
</dbReference>
<keyword evidence="13" id="KW-1185">Reference proteome</keyword>
<evidence type="ECO:0000259" key="10">
    <source>
        <dbReference type="PROSITE" id="PS51160"/>
    </source>
</evidence>
<evidence type="ECO:0000313" key="12">
    <source>
        <dbReference type="EMBL" id="ABL87389.1"/>
    </source>
</evidence>
<comment type="similarity">
    <text evidence="2 8">Belongs to the carbamoyltransferase HypF family.</text>
</comment>
<sequence>MPKAYLIHIIGIVQGVGFRPYVKILADQLGLSGYVKNLGGGEVEIYVEGERSREFLDSLLNGRPKAIYIEDIRVIEVAPRGVRGFTIEKSSQEVETVSMIPPDLAICDECLREVLEGDERRRRYPFNSCSFCGPRFSIIKKLPYDRENTSWTAFPLCDKCTREYNDPKVGGIRRFYYQGISCKNDGPQVKLLDSTGEPIDVGDPISEASRLINEGYIVAVKGVGGFHIFALASDDDVVAKLRKRKKRPTQPFAIMALDLETAGRLAVVNKTAAELLTSPQRPIVLLFKREDSPASPLVSPGLDKEGIFLPYTALQYLLLSEIRDKFAIATSGNIHGEPMCTDWRCVAKLGVADYILDHTLEIVHRVDDSVVRFTAGRPTLLRRGRGYAPVWIKTPLRLGRAAVAFGADLQTAGGVGIGDKAILTQYIGDLDSFKALEDLDRELRWLVQTYRLREFVLVCDLNQTYNSHRLCREWAEEFNAEIYMVQHHHAHALATAADVGVAEPFVAVAIDGVGLGEDGAAWGGEVLYVDGARYERVRHLAYVPMPGGDLAALRPARMALAYLFKYFGEDWDLVERLKLAERLPGGLSEAQIVAREVKKSRLYTSSVGRFLDAVAAALGVAWERTYEGEPAIRLEATAAGGRLIELEAEDQVELFGQLIELYLKGADVKDLAYTAQYKLGQILGKWACETAERKGVRHIVVGGGAAVNDYIIAGLESVCGRAALPSKTPPGDGGIALGQLYYLAHLGV</sequence>
<dbReference type="AlphaFoldDB" id="A1RR07"/>
<evidence type="ECO:0000256" key="4">
    <source>
        <dbReference type="ARBA" id="ARBA00022723"/>
    </source>
</evidence>
<accession>A1RR07</accession>
<dbReference type="Proteomes" id="UP000002595">
    <property type="component" value="Chromosome"/>
</dbReference>
<dbReference type="GO" id="GO:0016874">
    <property type="term" value="F:ligase activity"/>
    <property type="evidence" value="ECO:0007669"/>
    <property type="project" value="UniProtKB-UniRule"/>
</dbReference>
<dbReference type="SUPFAM" id="SSF54975">
    <property type="entry name" value="Acylphosphatase/BLUF domain-like"/>
    <property type="match status" value="1"/>
</dbReference>
<dbReference type="UniPathway" id="UPA00335"/>
<dbReference type="Pfam" id="PF22521">
    <property type="entry name" value="HypF_C_2"/>
    <property type="match status" value="1"/>
</dbReference>
<evidence type="ECO:0000256" key="5">
    <source>
        <dbReference type="ARBA" id="ARBA00022771"/>
    </source>
</evidence>
<dbReference type="EC" id="6.2.-.-" evidence="8"/>
<feature type="active site" evidence="9">
    <location>
        <position position="37"/>
    </location>
</feature>
<feature type="domain" description="YrdC-like" evidence="11">
    <location>
        <begin position="202"/>
        <end position="386"/>
    </location>
</feature>
<dbReference type="PROSITE" id="PS00150">
    <property type="entry name" value="ACYLPHOSPHATASE_1"/>
    <property type="match status" value="1"/>
</dbReference>
<evidence type="ECO:0000256" key="1">
    <source>
        <dbReference type="ARBA" id="ARBA00004711"/>
    </source>
</evidence>
<dbReference type="GO" id="GO:0003725">
    <property type="term" value="F:double-stranded RNA binding"/>
    <property type="evidence" value="ECO:0007669"/>
    <property type="project" value="InterPro"/>
</dbReference>
<dbReference type="InterPro" id="IPR004421">
    <property type="entry name" value="Carbamoyltransferase_HypF"/>
</dbReference>
<dbReference type="PANTHER" id="PTHR42959">
    <property type="entry name" value="CARBAMOYLTRANSFERASE"/>
    <property type="match status" value="1"/>
</dbReference>
<evidence type="ECO:0000256" key="3">
    <source>
        <dbReference type="ARBA" id="ARBA00022598"/>
    </source>
</evidence>
<dbReference type="NCBIfam" id="TIGR00143">
    <property type="entry name" value="hypF"/>
    <property type="match status" value="1"/>
</dbReference>
<dbReference type="PANTHER" id="PTHR42959:SF1">
    <property type="entry name" value="CARBAMOYLTRANSFERASE HYPF"/>
    <property type="match status" value="1"/>
</dbReference>
<comment type="pathway">
    <text evidence="1">Protein modification; [NiFe] hydrogenase maturation.</text>
</comment>
<dbReference type="SUPFAM" id="SSF53067">
    <property type="entry name" value="Actin-like ATPase domain"/>
    <property type="match status" value="1"/>
</dbReference>
<name>A1RR07_PYRIL</name>
<dbReference type="InterPro" id="IPR051060">
    <property type="entry name" value="Carbamoyltrans_HypF-like"/>
</dbReference>
<evidence type="ECO:0000256" key="6">
    <source>
        <dbReference type="ARBA" id="ARBA00022833"/>
    </source>
</evidence>
<dbReference type="GO" id="GO:0016743">
    <property type="term" value="F:carboxyl- or carbamoyltransferase activity"/>
    <property type="evidence" value="ECO:0007669"/>
    <property type="project" value="UniProtKB-UniRule"/>
</dbReference>
<dbReference type="eggNOG" id="arCOG01187">
    <property type="taxonomic scope" value="Archaea"/>
</dbReference>
<feature type="domain" description="Acylphosphatase-like" evidence="10">
    <location>
        <begin position="4"/>
        <end position="89"/>
    </location>
</feature>
<keyword evidence="6" id="KW-0862">Zinc</keyword>
<dbReference type="OrthoDB" id="371970at2157"/>
<dbReference type="InterPro" id="IPR017968">
    <property type="entry name" value="Acylphosphatase_CS"/>
</dbReference>
<dbReference type="KEGG" id="pis:Pisl_0207"/>
<dbReference type="Gene3D" id="3.30.110.120">
    <property type="match status" value="1"/>
</dbReference>
<dbReference type="InterPro" id="IPR041440">
    <property type="entry name" value="HypF_C"/>
</dbReference>
<keyword evidence="9" id="KW-0378">Hydrolase</keyword>
<dbReference type="GO" id="GO:0051604">
    <property type="term" value="P:protein maturation"/>
    <property type="evidence" value="ECO:0007669"/>
    <property type="project" value="TreeGrafter"/>
</dbReference>
<evidence type="ECO:0000256" key="2">
    <source>
        <dbReference type="ARBA" id="ARBA00008097"/>
    </source>
</evidence>
<dbReference type="GO" id="GO:0003998">
    <property type="term" value="F:acylphosphatase activity"/>
    <property type="evidence" value="ECO:0007669"/>
    <property type="project" value="UniProtKB-EC"/>
</dbReference>
<evidence type="ECO:0000256" key="8">
    <source>
        <dbReference type="PIRNR" id="PIRNR006256"/>
    </source>
</evidence>
<dbReference type="GeneID" id="4616763"/>
<reference evidence="12" key="1">
    <citation type="submission" date="2006-12" db="EMBL/GenBank/DDBJ databases">
        <title>Complete sequence of Pyrobaculum islandicum DSM 4184.</title>
        <authorList>
            <person name="Copeland A."/>
            <person name="Lucas S."/>
            <person name="Lapidus A."/>
            <person name="Barry K."/>
            <person name="Detter J.C."/>
            <person name="Glavina del Rio T."/>
            <person name="Dalin E."/>
            <person name="Tice H."/>
            <person name="Pitluck S."/>
            <person name="Meincke L."/>
            <person name="Brettin T."/>
            <person name="Bruce D."/>
            <person name="Han C."/>
            <person name="Tapia R."/>
            <person name="Gilna P."/>
            <person name="Schmutz J."/>
            <person name="Larimer F."/>
            <person name="Land M."/>
            <person name="Hauser L."/>
            <person name="Kyrpides N."/>
            <person name="Mikhailova N."/>
            <person name="Cozen A.E."/>
            <person name="Fitz-Gibbon S.T."/>
            <person name="House C.H."/>
            <person name="Saltikov C."/>
            <person name="Lowe T."/>
            <person name="Richardson P."/>
        </authorList>
    </citation>
    <scope>NUCLEOTIDE SEQUENCE [LARGE SCALE GENOMIC DNA]</scope>
    <source>
        <strain evidence="12">DSM 4184</strain>
    </source>
</reference>
<dbReference type="EMBL" id="CP000504">
    <property type="protein sequence ID" value="ABL87389.1"/>
    <property type="molecule type" value="Genomic_DNA"/>
</dbReference>
<dbReference type="HOGENOM" id="CLU_009164_0_0_2"/>
<keyword evidence="4" id="KW-0479">Metal-binding</keyword>
<comment type="catalytic activity">
    <reaction evidence="7">
        <text>C-terminal L-cysteinyl-[HypE protein] + carbamoyl phosphate + ATP + H2O = C-terminal S-carboxamide-L-cysteinyl-[HypE protein] + AMP + phosphate + diphosphate + H(+)</text>
        <dbReference type="Rhea" id="RHEA:55636"/>
        <dbReference type="Rhea" id="RHEA-COMP:14247"/>
        <dbReference type="Rhea" id="RHEA-COMP:14392"/>
        <dbReference type="ChEBI" id="CHEBI:15377"/>
        <dbReference type="ChEBI" id="CHEBI:15378"/>
        <dbReference type="ChEBI" id="CHEBI:30616"/>
        <dbReference type="ChEBI" id="CHEBI:33019"/>
        <dbReference type="ChEBI" id="CHEBI:43474"/>
        <dbReference type="ChEBI" id="CHEBI:58228"/>
        <dbReference type="ChEBI" id="CHEBI:76913"/>
        <dbReference type="ChEBI" id="CHEBI:139126"/>
        <dbReference type="ChEBI" id="CHEBI:456215"/>
    </reaction>
</comment>
<dbReference type="STRING" id="384616.Pisl_0207"/>
<dbReference type="Pfam" id="PF01300">
    <property type="entry name" value="Sua5_yciO_yrdC"/>
    <property type="match status" value="1"/>
</dbReference>
<proteinExistence type="inferred from homology"/>
<evidence type="ECO:0000256" key="7">
    <source>
        <dbReference type="ARBA" id="ARBA00048220"/>
    </source>
</evidence>
<dbReference type="Gene3D" id="3.30.420.40">
    <property type="match status" value="1"/>
</dbReference>
<dbReference type="InterPro" id="IPR055128">
    <property type="entry name" value="HypF_C_2"/>
</dbReference>
<evidence type="ECO:0000259" key="11">
    <source>
        <dbReference type="PROSITE" id="PS51163"/>
    </source>
</evidence>
<dbReference type="PROSITE" id="PS00151">
    <property type="entry name" value="ACYLPHOSPHATASE_2"/>
    <property type="match status" value="1"/>
</dbReference>
<organism evidence="12 13">
    <name type="scientific">Pyrobaculum islandicum (strain DSM 4184 / JCM 9189 / GEO3)</name>
    <dbReference type="NCBI Taxonomy" id="384616"/>
    <lineage>
        <taxon>Archaea</taxon>
        <taxon>Thermoproteota</taxon>
        <taxon>Thermoprotei</taxon>
        <taxon>Thermoproteales</taxon>
        <taxon>Thermoproteaceae</taxon>
        <taxon>Pyrobaculum</taxon>
    </lineage>
</organism>
<dbReference type="Gene3D" id="3.30.420.360">
    <property type="match status" value="1"/>
</dbReference>
<dbReference type="GO" id="GO:0008270">
    <property type="term" value="F:zinc ion binding"/>
    <property type="evidence" value="ECO:0007669"/>
    <property type="project" value="UniProtKB-KW"/>
</dbReference>
<dbReference type="Pfam" id="PF00708">
    <property type="entry name" value="Acylphosphatase"/>
    <property type="match status" value="1"/>
</dbReference>
<gene>
    <name evidence="12" type="ordered locus">Pisl_0207</name>
</gene>
<evidence type="ECO:0000313" key="13">
    <source>
        <dbReference type="Proteomes" id="UP000002595"/>
    </source>
</evidence>
<dbReference type="PIRSF" id="PIRSF006256">
    <property type="entry name" value="CMPcnvr_hdrg_mat"/>
    <property type="match status" value="1"/>
</dbReference>
<evidence type="ECO:0000256" key="9">
    <source>
        <dbReference type="PROSITE-ProRule" id="PRU00520"/>
    </source>
</evidence>
<keyword evidence="5" id="KW-0863">Zinc-finger</keyword>
<dbReference type="InterPro" id="IPR001792">
    <property type="entry name" value="Acylphosphatase-like_dom"/>
</dbReference>
<keyword evidence="3" id="KW-0436">Ligase</keyword>
<dbReference type="PROSITE" id="PS51163">
    <property type="entry name" value="YRDC"/>
    <property type="match status" value="1"/>
</dbReference>
<dbReference type="InterPro" id="IPR006070">
    <property type="entry name" value="Sua5-like_dom"/>
</dbReference>
<dbReference type="InterPro" id="IPR043129">
    <property type="entry name" value="ATPase_NBD"/>
</dbReference>